<accession>A0A512B0T7</accession>
<dbReference type="AlphaFoldDB" id="A0A512B0T7"/>
<keyword evidence="2" id="KW-1185">Reference proteome</keyword>
<organism evidence="1 2">
    <name type="scientific">Adhaeribacter aerolatus</name>
    <dbReference type="NCBI Taxonomy" id="670289"/>
    <lineage>
        <taxon>Bacteria</taxon>
        <taxon>Pseudomonadati</taxon>
        <taxon>Bacteroidota</taxon>
        <taxon>Cytophagia</taxon>
        <taxon>Cytophagales</taxon>
        <taxon>Hymenobacteraceae</taxon>
        <taxon>Adhaeribacter</taxon>
    </lineage>
</organism>
<proteinExistence type="predicted"/>
<evidence type="ECO:0000313" key="2">
    <source>
        <dbReference type="Proteomes" id="UP000321532"/>
    </source>
</evidence>
<comment type="caution">
    <text evidence="1">The sequence shown here is derived from an EMBL/GenBank/DDBJ whole genome shotgun (WGS) entry which is preliminary data.</text>
</comment>
<sequence>MVDVAGNLSVTFRSDLNILVCRFIQPTASALLRSGYENALKIAQEYEARFWLFDLRRRGPAQAEDENWILEIFFPQLENITPTTLYFAYLVTPSHLLHVREIIDLNKLAHYSPHIYIAVFDSEAKAIEWLILNQTAATEL</sequence>
<reference evidence="1 2" key="1">
    <citation type="submission" date="2019-07" db="EMBL/GenBank/DDBJ databases">
        <title>Whole genome shotgun sequence of Adhaeribacter aerolatus NBRC 106133.</title>
        <authorList>
            <person name="Hosoyama A."/>
            <person name="Uohara A."/>
            <person name="Ohji S."/>
            <person name="Ichikawa N."/>
        </authorList>
    </citation>
    <scope>NUCLEOTIDE SEQUENCE [LARGE SCALE GENOMIC DNA]</scope>
    <source>
        <strain evidence="1 2">NBRC 106133</strain>
    </source>
</reference>
<dbReference type="EMBL" id="BJYS01000025">
    <property type="protein sequence ID" value="GEO05569.1"/>
    <property type="molecule type" value="Genomic_DNA"/>
</dbReference>
<dbReference type="RefSeq" id="WP_146899844.1">
    <property type="nucleotide sequence ID" value="NZ_BJYS01000025.1"/>
</dbReference>
<dbReference type="OrthoDB" id="884362at2"/>
<evidence type="ECO:0008006" key="3">
    <source>
        <dbReference type="Google" id="ProtNLM"/>
    </source>
</evidence>
<protein>
    <recommendedName>
        <fullName evidence="3">STAS/SEC14 domain-containing protein</fullName>
    </recommendedName>
</protein>
<dbReference type="Proteomes" id="UP000321532">
    <property type="component" value="Unassembled WGS sequence"/>
</dbReference>
<gene>
    <name evidence="1" type="ORF">AAE02nite_32330</name>
</gene>
<name>A0A512B0T7_9BACT</name>
<evidence type="ECO:0000313" key="1">
    <source>
        <dbReference type="EMBL" id="GEO05569.1"/>
    </source>
</evidence>